<organism evidence="12 13">
    <name type="scientific">Perkinsus chesapeaki</name>
    <name type="common">Clam parasite</name>
    <name type="synonym">Perkinsus andrewsi</name>
    <dbReference type="NCBI Taxonomy" id="330153"/>
    <lineage>
        <taxon>Eukaryota</taxon>
        <taxon>Sar</taxon>
        <taxon>Alveolata</taxon>
        <taxon>Perkinsozoa</taxon>
        <taxon>Perkinsea</taxon>
        <taxon>Perkinsida</taxon>
        <taxon>Perkinsidae</taxon>
        <taxon>Perkinsus</taxon>
    </lineage>
</organism>
<dbReference type="InterPro" id="IPR036322">
    <property type="entry name" value="WD40_repeat_dom_sf"/>
</dbReference>
<keyword evidence="5 10" id="KW-0175">Coiled coil</keyword>
<dbReference type="SUPFAM" id="SSF50978">
    <property type="entry name" value="WD40 repeat-like"/>
    <property type="match status" value="1"/>
</dbReference>
<feature type="region of interest" description="Disordered" evidence="11">
    <location>
        <begin position="2034"/>
        <end position="2062"/>
    </location>
</feature>
<evidence type="ECO:0000256" key="9">
    <source>
        <dbReference type="ARBA" id="ARBA00023662"/>
    </source>
</evidence>
<keyword evidence="3" id="KW-0853">WD repeat</keyword>
<comment type="subcellular location">
    <subcellularLocation>
        <location evidence="1">Cytoplasm</location>
        <location evidence="1">Cytoskeleton</location>
        <location evidence="1">Cilium axoneme</location>
    </subcellularLocation>
</comment>
<comment type="caution">
    <text evidence="12">The sequence shown here is derived from an EMBL/GenBank/DDBJ whole genome shotgun (WGS) entry which is preliminary data.</text>
</comment>
<evidence type="ECO:0000256" key="1">
    <source>
        <dbReference type="ARBA" id="ARBA00004430"/>
    </source>
</evidence>
<dbReference type="Proteomes" id="UP000591131">
    <property type="component" value="Unassembled WGS sequence"/>
</dbReference>
<evidence type="ECO:0000256" key="2">
    <source>
        <dbReference type="ARBA" id="ARBA00022490"/>
    </source>
</evidence>
<dbReference type="GO" id="GO:0060271">
    <property type="term" value="P:cilium assembly"/>
    <property type="evidence" value="ECO:0007669"/>
    <property type="project" value="TreeGrafter"/>
</dbReference>
<keyword evidence="2" id="KW-0963">Cytoplasm</keyword>
<name>A0A7J6MUM9_PERCH</name>
<comment type="similarity">
    <text evidence="8">Belongs to the CFAP43 family.</text>
</comment>
<evidence type="ECO:0000256" key="11">
    <source>
        <dbReference type="SAM" id="MobiDB-lite"/>
    </source>
</evidence>
<feature type="coiled-coil region" evidence="10">
    <location>
        <begin position="1110"/>
        <end position="1137"/>
    </location>
</feature>
<evidence type="ECO:0000256" key="6">
    <source>
        <dbReference type="ARBA" id="ARBA00023212"/>
    </source>
</evidence>
<feature type="coiled-coil region" evidence="10">
    <location>
        <begin position="1969"/>
        <end position="2030"/>
    </location>
</feature>
<reference evidence="12 13" key="1">
    <citation type="submission" date="2020-04" db="EMBL/GenBank/DDBJ databases">
        <title>Perkinsus chesapeaki whole genome sequence.</title>
        <authorList>
            <person name="Bogema D.R."/>
        </authorList>
    </citation>
    <scope>NUCLEOTIDE SEQUENCE [LARGE SCALE GENOMIC DNA]</scope>
    <source>
        <strain evidence="12">ATCC PRA-425</strain>
    </source>
</reference>
<feature type="region of interest" description="Disordered" evidence="11">
    <location>
        <begin position="1704"/>
        <end position="1746"/>
    </location>
</feature>
<evidence type="ECO:0000256" key="8">
    <source>
        <dbReference type="ARBA" id="ARBA00023605"/>
    </source>
</evidence>
<dbReference type="SUPFAM" id="SSF50998">
    <property type="entry name" value="Quinoprotein alcohol dehydrogenase-like"/>
    <property type="match status" value="1"/>
</dbReference>
<dbReference type="PANTHER" id="PTHR14885:SF1">
    <property type="entry name" value="CILIA- AND FLAGELLA-ASSOCIATED PROTEIN 43"/>
    <property type="match status" value="1"/>
</dbReference>
<protein>
    <recommendedName>
        <fullName evidence="9">Cilia- and flagella-associated protein 43</fullName>
    </recommendedName>
</protein>
<sequence length="2129" mass="237525">NERNILTESKDASPKEGVGVGVIGAEEQARRLRDLISDISLAAQMLTLSLTTVRSALPSSEGLDGIIGRWDFDDLAFSEALTVMRQLDMGRLPSLGIPLATGQLWKWRPGASTTTKHKLLLEPQFFASARLSFTAEEETLVSLVLSPIGPSDGEDNTAGSKRDAVKIVITDDSLHDFRIRLPDVTCGPLSLLSTPDSTTDDVLEKSLCFMWTEDSNTCRFAFEFECCGADRKTAEVLEMVLYLSMARNSMEHPDLGIDQWDEDELRLFVHERLRVVSPPNRIRRGSLPAVTPANAPFDCLSIATMEIFLREPMATPSSPLEMSTIVGGEAIPLFVDETTLVYQVGNILCIWDEHGRLSASRKGQILLSSEHLTEAAKIALYQLDQSGGLEMRHSMAVSTDGNTRVEATAISNCGTRVFAVAGNIDKAYLQVFSVANGLALPGLEHIDLLTGTSHERFTQILPYEKHKDLVVAVGSKHVIAISIEKTYQTFLPTVYSSHALNGFLDGIGAKWSVSSVVWCPMGHLLISTSTGLLMCLSMHETSTQEVPQLENDFIPLSVHFILGLQDLTPIRRMFFCTDKRLITVHDNNHVNVWHFDGESIPGPMHPTAHRARQVLAFDDGSQSALILREYSDILDIPGQANSPKWVFSSPEGHTLWACTDNGQLWSICVKERCDAFAKRMQECVAPQEGEICPKVDKVSLPHLTYRGSTRCGALECITDIMALPPQGDSSAVFLVALSTGAIRMVGASADDIGLYPYLTFLQARHAPINCLASSSSSRTVVVGSENGVVQTIELHDNNPVVLDVSRGLESSATKLANSPVVDIGITPFPGGSEVCYALLEDGQLFLLTLRGKAGLLSVVYHISAAKAFNDILDGRTVTSVGWKGSLLIIAVTSGRGAAVLTVSFTLDRLVDGLLNPSNITFNEYQVPCASKITAMESYSEQLIIANAAGEVALYSYPTDMTDVVELPLARVLHKGDRPVQKLSRDGDTLVVTSSDGTVHSISLRNGHSSTVESLQLDHCGVTALAVIDGLVASSVGCDGMALWRLPHPGEHAALPATFTVLPEVRELALEGDTQPKRLINDSELVPWSKEEHMNRVENAVAVRRSLDGREARRIELVQKAQQEVAELREKLRKVVEANQTGPEEEKLERHEMCIDFEAQQEVADECDRKSRELRQKLKDEISARAALRDCLVGEFWEPMEVQQAQLHAIDGSSKLSVANYSFRSGTSAPDSSNPLLKKLRVLRDAQARESLWLTDIVCDCPLPVEDDALNPTNVCVGEEEYLINWGKCRWEMPEEITKLVPSESAKALEEAPGSATDVHSQDASAMRQTGSSFGVQITDAGIAYPCLLASETTSVDFLYDPMELVSCPRRRTQVHFLKEMCMEYKRAFNGVFKKVKAEKAKTMEHISERFHRIRAILTELGSEEVPPTDPTGCDAPSGERPESILEVDEKEIKSKKWISKEEQARLDMEAAAEAERLRKLQEGDGGQQKALVTMMGGTLKTKKDLSPLEVRLEREDWMDTTPEEEMDEEQKIALADQLAREKTLAVEQEAYRTQLGDELAQLKGEIRELIAAFDNGLLKNLYQTRVDTDLKILTQELLVLHHDLALRQAAEDKATLVEMNAKIAHVRQKVTDCREEYDSFSAVVRDLEKATDEIVRQERDCVAYFKQKFSCVNTGMDTETFNELLALFRTTLPGEDVSNDHEIASRRKSHTSSHLSHNLFQRQTSRSRIAETRAESKGASYSDEPADYQLSTPSIDDIITFKYPDDCPDGIEEDLFDEAMRLRQDRCALDLEIRRMNELIDIANRRQWFHQLRLENAMFEERTLLQQLASHREIMLEEKFDIEVPLMARQVLIEVPEAPVVTDYGDAIIVPTEETIEVRNRQVIKISLENLMSSERHIIALAKEKLAVLHKIKNFRKRLSLLEWEQAVLVLKREDLEERSKDIQMMRVTKDLQTALSEYNTNPEDRKQRKNAEEALTQLIEKVEKSGAEKEVALIKEFEEMKRKNEGKRKENEELRYKAEELQRTVLQREAIKELSDGHAGEESQVGSIHRAGERRIPVGGGGRIEEDMREIQQAQARFADSRLRREQIDMARSHAREIQKLRAALDAYRQRTFPSFVHVNQSSEAPDG</sequence>
<dbReference type="GO" id="GO:0005930">
    <property type="term" value="C:axoneme"/>
    <property type="evidence" value="ECO:0007669"/>
    <property type="project" value="UniProtKB-SubCell"/>
</dbReference>
<gene>
    <name evidence="12" type="ORF">FOL47_008358</name>
</gene>
<dbReference type="InterPro" id="IPR015943">
    <property type="entry name" value="WD40/YVTN_repeat-like_dom_sf"/>
</dbReference>
<dbReference type="OrthoDB" id="64353at2759"/>
<keyword evidence="7" id="KW-0966">Cell projection</keyword>
<evidence type="ECO:0000256" key="5">
    <source>
        <dbReference type="ARBA" id="ARBA00023054"/>
    </source>
</evidence>
<accession>A0A7J6MUM9</accession>
<keyword evidence="6" id="KW-0206">Cytoskeleton</keyword>
<evidence type="ECO:0000256" key="3">
    <source>
        <dbReference type="ARBA" id="ARBA00022574"/>
    </source>
</evidence>
<keyword evidence="4" id="KW-0677">Repeat</keyword>
<dbReference type="PANTHER" id="PTHR14885">
    <property type="entry name" value="CILIA- AND FLAGELLA-ASSOCIATED PROTEIN 43-RELATED"/>
    <property type="match status" value="1"/>
</dbReference>
<evidence type="ECO:0000256" key="10">
    <source>
        <dbReference type="SAM" id="Coils"/>
    </source>
</evidence>
<evidence type="ECO:0000256" key="4">
    <source>
        <dbReference type="ARBA" id="ARBA00022737"/>
    </source>
</evidence>
<evidence type="ECO:0000313" key="13">
    <source>
        <dbReference type="Proteomes" id="UP000591131"/>
    </source>
</evidence>
<evidence type="ECO:0000256" key="7">
    <source>
        <dbReference type="ARBA" id="ARBA00023273"/>
    </source>
</evidence>
<feature type="compositionally biased region" description="Polar residues" evidence="11">
    <location>
        <begin position="1712"/>
        <end position="1727"/>
    </location>
</feature>
<proteinExistence type="inferred from homology"/>
<dbReference type="Pfam" id="PF25828">
    <property type="entry name" value="CC_Cfap43"/>
    <property type="match status" value="3"/>
</dbReference>
<dbReference type="InterPro" id="IPR011047">
    <property type="entry name" value="Quinoprotein_ADH-like_sf"/>
</dbReference>
<evidence type="ECO:0000313" key="12">
    <source>
        <dbReference type="EMBL" id="KAF4675047.1"/>
    </source>
</evidence>
<feature type="non-terminal residue" evidence="12">
    <location>
        <position position="2129"/>
    </location>
</feature>
<keyword evidence="13" id="KW-1185">Reference proteome</keyword>
<dbReference type="EMBL" id="JAAPAO010000053">
    <property type="protein sequence ID" value="KAF4675047.1"/>
    <property type="molecule type" value="Genomic_DNA"/>
</dbReference>
<dbReference type="Gene3D" id="2.130.10.10">
    <property type="entry name" value="YVTN repeat-like/Quinoprotein amine dehydrogenase"/>
    <property type="match status" value="2"/>
</dbReference>